<evidence type="ECO:0000256" key="6">
    <source>
        <dbReference type="ARBA" id="ARBA00022989"/>
    </source>
</evidence>
<feature type="transmembrane region" description="Helical" evidence="9">
    <location>
        <begin position="60"/>
        <end position="82"/>
    </location>
</feature>
<keyword evidence="12" id="KW-1185">Reference proteome</keyword>
<name>A0A2K8KF04_9RHOB</name>
<feature type="domain" description="Tripartite ATP-independent periplasmic transporters DctQ component" evidence="10">
    <location>
        <begin position="30"/>
        <end position="160"/>
    </location>
</feature>
<sequence>MDALIRFMDVVNRTTTRIAGYLATGLLFAMLGVVIVHVFYRYVLNDSFGWTEELSRTMMVWMAFLYFPTAHRYGMNVSLDIFIAAIQDHPIMRYFGLLIELAVFVMLCGAIWLGWGLMSRASSSFTLALQLPLGYVYAIMPVGFALVALVSFERLLRLVANIFYPGRYKVNVFGSSTAAGG</sequence>
<evidence type="ECO:0000256" key="2">
    <source>
        <dbReference type="ARBA" id="ARBA00022448"/>
    </source>
</evidence>
<dbReference type="EMBL" id="CP024899">
    <property type="protein sequence ID" value="ATX67999.1"/>
    <property type="molecule type" value="Genomic_DNA"/>
</dbReference>
<feature type="transmembrane region" description="Helical" evidence="9">
    <location>
        <begin position="21"/>
        <end position="40"/>
    </location>
</feature>
<evidence type="ECO:0000256" key="4">
    <source>
        <dbReference type="ARBA" id="ARBA00022519"/>
    </source>
</evidence>
<gene>
    <name evidence="11" type="ORF">BG454_16915</name>
</gene>
<comment type="similarity">
    <text evidence="8 9">Belongs to the TRAP transporter small permease family.</text>
</comment>
<keyword evidence="5 9" id="KW-0812">Transmembrane</keyword>
<keyword evidence="4 9" id="KW-0997">Cell inner membrane</keyword>
<evidence type="ECO:0000313" key="11">
    <source>
        <dbReference type="EMBL" id="ATX67999.1"/>
    </source>
</evidence>
<evidence type="ECO:0000256" key="1">
    <source>
        <dbReference type="ARBA" id="ARBA00004429"/>
    </source>
</evidence>
<evidence type="ECO:0000313" key="12">
    <source>
        <dbReference type="Proteomes" id="UP000228948"/>
    </source>
</evidence>
<dbReference type="OrthoDB" id="4964541at2"/>
<comment type="function">
    <text evidence="9">Part of the tripartite ATP-independent periplasmic (TRAP) transport system.</text>
</comment>
<keyword evidence="2 9" id="KW-0813">Transport</keyword>
<feature type="transmembrane region" description="Helical" evidence="9">
    <location>
        <begin position="94"/>
        <end position="115"/>
    </location>
</feature>
<keyword evidence="7 9" id="KW-0472">Membrane</keyword>
<dbReference type="PANTHER" id="PTHR35011">
    <property type="entry name" value="2,3-DIKETO-L-GULONATE TRAP TRANSPORTER SMALL PERMEASE PROTEIN YIAM"/>
    <property type="match status" value="1"/>
</dbReference>
<keyword evidence="6 9" id="KW-1133">Transmembrane helix</keyword>
<dbReference type="GO" id="GO:0022857">
    <property type="term" value="F:transmembrane transporter activity"/>
    <property type="evidence" value="ECO:0007669"/>
    <property type="project" value="UniProtKB-UniRule"/>
</dbReference>
<comment type="subcellular location">
    <subcellularLocation>
        <location evidence="1 9">Cell inner membrane</location>
        <topology evidence="1 9">Multi-pass membrane protein</topology>
    </subcellularLocation>
</comment>
<dbReference type="PANTHER" id="PTHR35011:SF2">
    <property type="entry name" value="2,3-DIKETO-L-GULONATE TRAP TRANSPORTER SMALL PERMEASE PROTEIN YIAM"/>
    <property type="match status" value="1"/>
</dbReference>
<dbReference type="STRING" id="441209.GCA_001870665_03167"/>
<dbReference type="InterPro" id="IPR007387">
    <property type="entry name" value="TRAP_DctQ"/>
</dbReference>
<dbReference type="AlphaFoldDB" id="A0A2K8KF04"/>
<proteinExistence type="inferred from homology"/>
<evidence type="ECO:0000256" key="8">
    <source>
        <dbReference type="ARBA" id="ARBA00038436"/>
    </source>
</evidence>
<evidence type="ECO:0000256" key="9">
    <source>
        <dbReference type="RuleBase" id="RU369079"/>
    </source>
</evidence>
<reference evidence="11 12" key="1">
    <citation type="submission" date="2017-11" db="EMBL/GenBank/DDBJ databases">
        <title>Revised Sequence and Annotation of the Rhodobaca barguzinensis strain alga05 Genome.</title>
        <authorList>
            <person name="Kopejtka K."/>
            <person name="Tomasch J.M."/>
            <person name="Bunk B."/>
            <person name="Koblizek M."/>
        </authorList>
    </citation>
    <scope>NUCLEOTIDE SEQUENCE [LARGE SCALE GENOMIC DNA]</scope>
    <source>
        <strain evidence="12">alga05</strain>
    </source>
</reference>
<dbReference type="GO" id="GO:0005886">
    <property type="term" value="C:plasma membrane"/>
    <property type="evidence" value="ECO:0007669"/>
    <property type="project" value="UniProtKB-SubCell"/>
</dbReference>
<evidence type="ECO:0000256" key="5">
    <source>
        <dbReference type="ARBA" id="ARBA00022692"/>
    </source>
</evidence>
<keyword evidence="3" id="KW-1003">Cell membrane</keyword>
<evidence type="ECO:0000256" key="7">
    <source>
        <dbReference type="ARBA" id="ARBA00023136"/>
    </source>
</evidence>
<dbReference type="Proteomes" id="UP000228948">
    <property type="component" value="Chromosome"/>
</dbReference>
<organism evidence="11 12">
    <name type="scientific">Roseinatronobacter bogoriensis subsp. barguzinensis</name>
    <dbReference type="NCBI Taxonomy" id="441209"/>
    <lineage>
        <taxon>Bacteria</taxon>
        <taxon>Pseudomonadati</taxon>
        <taxon>Pseudomonadota</taxon>
        <taxon>Alphaproteobacteria</taxon>
        <taxon>Rhodobacterales</taxon>
        <taxon>Paracoccaceae</taxon>
        <taxon>Roseinatronobacter</taxon>
    </lineage>
</organism>
<protein>
    <recommendedName>
        <fullName evidence="9">TRAP transporter small permease protein</fullName>
    </recommendedName>
</protein>
<dbReference type="KEGG" id="rbg:BG454_16915"/>
<comment type="subunit">
    <text evidence="9">The complex comprises the extracytoplasmic solute receptor protein and the two transmembrane proteins.</text>
</comment>
<dbReference type="InterPro" id="IPR055348">
    <property type="entry name" value="DctQ"/>
</dbReference>
<accession>A0A2K8KF04</accession>
<evidence type="ECO:0000259" key="10">
    <source>
        <dbReference type="Pfam" id="PF04290"/>
    </source>
</evidence>
<feature type="transmembrane region" description="Helical" evidence="9">
    <location>
        <begin position="135"/>
        <end position="152"/>
    </location>
</feature>
<evidence type="ECO:0000256" key="3">
    <source>
        <dbReference type="ARBA" id="ARBA00022475"/>
    </source>
</evidence>
<dbReference type="RefSeq" id="WP_071482332.1">
    <property type="nucleotide sequence ID" value="NZ_CP024899.1"/>
</dbReference>
<dbReference type="Pfam" id="PF04290">
    <property type="entry name" value="DctQ"/>
    <property type="match status" value="1"/>
</dbReference>
<dbReference type="GO" id="GO:0015740">
    <property type="term" value="P:C4-dicarboxylate transport"/>
    <property type="evidence" value="ECO:0007669"/>
    <property type="project" value="TreeGrafter"/>
</dbReference>